<dbReference type="Proteomes" id="UP000886689">
    <property type="component" value="Unassembled WGS sequence"/>
</dbReference>
<gene>
    <name evidence="1" type="ORF">IPL58_01215</name>
</gene>
<organism evidence="1 2">
    <name type="scientific">Candidatus Proximibacter danicus</name>
    <dbReference type="NCBI Taxonomy" id="2954365"/>
    <lineage>
        <taxon>Bacteria</taxon>
        <taxon>Pseudomonadati</taxon>
        <taxon>Pseudomonadota</taxon>
        <taxon>Betaproteobacteria</taxon>
        <taxon>Candidatus Proximibacter</taxon>
    </lineage>
</organism>
<name>A0A9D7K1N2_9PROT</name>
<protein>
    <submittedName>
        <fullName evidence="1">Uncharacterized protein</fullName>
    </submittedName>
</protein>
<evidence type="ECO:0000313" key="1">
    <source>
        <dbReference type="EMBL" id="MBK8522861.1"/>
    </source>
</evidence>
<evidence type="ECO:0000313" key="2">
    <source>
        <dbReference type="Proteomes" id="UP000886689"/>
    </source>
</evidence>
<sequence>MARRVFDLDADAATRHELGFFTQKRLPLASTSLGLSDAEDFLADGFGAVGSQNSGLGTISASALAERITSEQRLLGAGAASFPDVVASRRFVLGEGGYCRTVCGC</sequence>
<dbReference type="EMBL" id="JADJUC010000001">
    <property type="protein sequence ID" value="MBK8522861.1"/>
    <property type="molecule type" value="Genomic_DNA"/>
</dbReference>
<dbReference type="AlphaFoldDB" id="A0A9D7K1N2"/>
<comment type="caution">
    <text evidence="1">The sequence shown here is derived from an EMBL/GenBank/DDBJ whole genome shotgun (WGS) entry which is preliminary data.</text>
</comment>
<reference evidence="1" key="1">
    <citation type="submission" date="2020-10" db="EMBL/GenBank/DDBJ databases">
        <title>Connecting structure to function with the recovery of over 1000 high-quality activated sludge metagenome-assembled genomes encoding full-length rRNA genes using long-read sequencing.</title>
        <authorList>
            <person name="Singleton C.M."/>
            <person name="Petriglieri F."/>
            <person name="Kristensen J.M."/>
            <person name="Kirkegaard R.H."/>
            <person name="Michaelsen T.Y."/>
            <person name="Andersen M.H."/>
            <person name="Karst S.M."/>
            <person name="Dueholm M.S."/>
            <person name="Nielsen P.H."/>
            <person name="Albertsen M."/>
        </authorList>
    </citation>
    <scope>NUCLEOTIDE SEQUENCE</scope>
    <source>
        <strain evidence="1">Hirt_18-Q3-R61-65_BATAC.395</strain>
    </source>
</reference>
<proteinExistence type="predicted"/>
<accession>A0A9D7K1N2</accession>